<dbReference type="PANTHER" id="PTHR30250:SF26">
    <property type="entry name" value="PSMA PROTEIN"/>
    <property type="match status" value="1"/>
</dbReference>
<keyword evidence="2" id="KW-1003">Cell membrane</keyword>
<evidence type="ECO:0000313" key="7">
    <source>
        <dbReference type="EMBL" id="MBB4735676.1"/>
    </source>
</evidence>
<protein>
    <submittedName>
        <fullName evidence="7">O-antigen/teichoic acid export membrane protein</fullName>
    </submittedName>
</protein>
<feature type="transmembrane region" description="Helical" evidence="6">
    <location>
        <begin position="116"/>
        <end position="141"/>
    </location>
</feature>
<dbReference type="EMBL" id="JACHNA010000001">
    <property type="protein sequence ID" value="MBB4735676.1"/>
    <property type="molecule type" value="Genomic_DNA"/>
</dbReference>
<evidence type="ECO:0000256" key="3">
    <source>
        <dbReference type="ARBA" id="ARBA00022692"/>
    </source>
</evidence>
<dbReference type="RefSeq" id="WP_184241398.1">
    <property type="nucleotide sequence ID" value="NZ_JACHNA010000001.1"/>
</dbReference>
<feature type="transmembrane region" description="Helical" evidence="6">
    <location>
        <begin position="38"/>
        <end position="68"/>
    </location>
</feature>
<reference evidence="7 8" key="1">
    <citation type="submission" date="2020-08" db="EMBL/GenBank/DDBJ databases">
        <title>Sequencing the genomes of 1000 actinobacteria strains.</title>
        <authorList>
            <person name="Klenk H.-P."/>
        </authorList>
    </citation>
    <scope>NUCLEOTIDE SEQUENCE [LARGE SCALE GENOMIC DNA]</scope>
    <source>
        <strain evidence="7 8">DSM 23974</strain>
    </source>
</reference>
<proteinExistence type="predicted"/>
<dbReference type="InterPro" id="IPR050833">
    <property type="entry name" value="Poly_Biosynth_Transport"/>
</dbReference>
<keyword evidence="3 6" id="KW-0812">Transmembrane</keyword>
<feature type="transmembrane region" description="Helical" evidence="6">
    <location>
        <begin position="258"/>
        <end position="284"/>
    </location>
</feature>
<comment type="caution">
    <text evidence="7">The sequence shown here is derived from an EMBL/GenBank/DDBJ whole genome shotgun (WGS) entry which is preliminary data.</text>
</comment>
<name>A0A7W7M3H9_9MICC</name>
<dbReference type="Proteomes" id="UP000540191">
    <property type="component" value="Unassembled WGS sequence"/>
</dbReference>
<evidence type="ECO:0000256" key="4">
    <source>
        <dbReference type="ARBA" id="ARBA00022989"/>
    </source>
</evidence>
<keyword evidence="5 6" id="KW-0472">Membrane</keyword>
<feature type="transmembrane region" description="Helical" evidence="6">
    <location>
        <begin position="323"/>
        <end position="344"/>
    </location>
</feature>
<evidence type="ECO:0000256" key="5">
    <source>
        <dbReference type="ARBA" id="ARBA00023136"/>
    </source>
</evidence>
<keyword evidence="8" id="KW-1185">Reference proteome</keyword>
<comment type="subcellular location">
    <subcellularLocation>
        <location evidence="1">Cell membrane</location>
        <topology evidence="1">Multi-pass membrane protein</topology>
    </subcellularLocation>
</comment>
<evidence type="ECO:0000256" key="1">
    <source>
        <dbReference type="ARBA" id="ARBA00004651"/>
    </source>
</evidence>
<organism evidence="7 8">
    <name type="scientific">Micrococcus cohnii</name>
    <dbReference type="NCBI Taxonomy" id="993416"/>
    <lineage>
        <taxon>Bacteria</taxon>
        <taxon>Bacillati</taxon>
        <taxon>Actinomycetota</taxon>
        <taxon>Actinomycetes</taxon>
        <taxon>Micrococcales</taxon>
        <taxon>Micrococcaceae</taxon>
        <taxon>Micrococcus</taxon>
    </lineage>
</organism>
<evidence type="ECO:0000313" key="8">
    <source>
        <dbReference type="Proteomes" id="UP000540191"/>
    </source>
</evidence>
<feature type="transmembrane region" description="Helical" evidence="6">
    <location>
        <begin position="296"/>
        <end position="317"/>
    </location>
</feature>
<evidence type="ECO:0000256" key="6">
    <source>
        <dbReference type="SAM" id="Phobius"/>
    </source>
</evidence>
<dbReference type="GO" id="GO:0005886">
    <property type="term" value="C:plasma membrane"/>
    <property type="evidence" value="ECO:0007669"/>
    <property type="project" value="UniProtKB-SubCell"/>
</dbReference>
<feature type="transmembrane region" description="Helical" evidence="6">
    <location>
        <begin position="225"/>
        <end position="246"/>
    </location>
</feature>
<dbReference type="AlphaFoldDB" id="A0A7W7M3H9"/>
<keyword evidence="4 6" id="KW-1133">Transmembrane helix</keyword>
<gene>
    <name evidence="7" type="ORF">HDA30_001184</name>
</gene>
<evidence type="ECO:0000256" key="2">
    <source>
        <dbReference type="ARBA" id="ARBA00022475"/>
    </source>
</evidence>
<sequence>MGFAAYLLIVGLTRAMVSEPVAADLPGQAVLRHAGQPVALWGTALGSISLLVGLLVGNPFLVCVGLAAHGLSLGEFSKFAATAFGRPTLAIGQEGLRLALFLAGFAVPAVRQDPVLLFVVWSAGAVLAGYVFTAIQGIYFLPRLRRDIVPAPVAMSYGADHLLGAGTTQLSTFGLGAWAAPGANAAIRGSGTMLGPVTTFVVSGRSLVIPYLSRGRKEQQGLKPAVHLIAAMALLALPLLVLINFIPDPWGRMLLGETWPLTAMVLPVLSAEALISLTSTVAFAGHRSMGAHRRTLLIRLVMSPVRLGLIVGGGILWGPFGAAWGTLIASALTFAVWWTSYVQLARRGA</sequence>
<accession>A0A7W7M3H9</accession>
<dbReference type="PANTHER" id="PTHR30250">
    <property type="entry name" value="PST FAMILY PREDICTED COLANIC ACID TRANSPORTER"/>
    <property type="match status" value="1"/>
</dbReference>